<organism evidence="1 2">
    <name type="scientific">Mycolicibacterium sarraceniae</name>
    <dbReference type="NCBI Taxonomy" id="1534348"/>
    <lineage>
        <taxon>Bacteria</taxon>
        <taxon>Bacillati</taxon>
        <taxon>Actinomycetota</taxon>
        <taxon>Actinomycetes</taxon>
        <taxon>Mycobacteriales</taxon>
        <taxon>Mycobacteriaceae</taxon>
        <taxon>Mycolicibacterium</taxon>
    </lineage>
</organism>
<protein>
    <submittedName>
        <fullName evidence="1">Uncharacterized protein</fullName>
    </submittedName>
</protein>
<dbReference type="KEGG" id="msar:MSAR_01570"/>
<evidence type="ECO:0000313" key="1">
    <source>
        <dbReference type="EMBL" id="BBY57021.1"/>
    </source>
</evidence>
<name>A0A7I7SKV0_9MYCO</name>
<reference evidence="1 2" key="1">
    <citation type="journal article" date="2019" name="Emerg. Microbes Infect.">
        <title>Comprehensive subspecies identification of 175 nontuberculous mycobacteria species based on 7547 genomic profiles.</title>
        <authorList>
            <person name="Matsumoto Y."/>
            <person name="Kinjo T."/>
            <person name="Motooka D."/>
            <person name="Nabeya D."/>
            <person name="Jung N."/>
            <person name="Uechi K."/>
            <person name="Horii T."/>
            <person name="Iida T."/>
            <person name="Fujita J."/>
            <person name="Nakamura S."/>
        </authorList>
    </citation>
    <scope>NUCLEOTIDE SEQUENCE [LARGE SCALE GENOMIC DNA]</scope>
    <source>
        <strain evidence="1 2">JCM 30395</strain>
    </source>
</reference>
<evidence type="ECO:0000313" key="2">
    <source>
        <dbReference type="Proteomes" id="UP000466445"/>
    </source>
</evidence>
<proteinExistence type="predicted"/>
<dbReference type="Proteomes" id="UP000466445">
    <property type="component" value="Chromosome"/>
</dbReference>
<sequence>MPEVAVAAALRDAGISQPELRSFITFVAAMDRARDADALWRSAQRVWAQRPWVFDPTIVRARSFTELAEVLSEGRVSQRHLQDVAAWRTIAESLADRTVAPEVHAAVFDGQGDARRLLDAIKVKTFESEKTSRFPFLAGPKVGPMWIRMLAEPGGARIDAIHVLPVAVDVQVRKVTENLGVTTTQGQDLESVRSHIQRQWQHAVDHGTAVGPQQLHGTAAALDPVLWFWGKWGCSFCERARRRMPIHDVCGGCRLR</sequence>
<gene>
    <name evidence="1" type="ORF">MSAR_01570</name>
</gene>
<dbReference type="EMBL" id="AP022595">
    <property type="protein sequence ID" value="BBY57021.1"/>
    <property type="molecule type" value="Genomic_DNA"/>
</dbReference>
<accession>A0A7I7SKV0</accession>
<keyword evidence="2" id="KW-1185">Reference proteome</keyword>
<dbReference type="AlphaFoldDB" id="A0A7I7SKV0"/>